<evidence type="ECO:0008006" key="3">
    <source>
        <dbReference type="Google" id="ProtNLM"/>
    </source>
</evidence>
<organism evidence="1 2">
    <name type="scientific">Nocardia jiangxiensis</name>
    <dbReference type="NCBI Taxonomy" id="282685"/>
    <lineage>
        <taxon>Bacteria</taxon>
        <taxon>Bacillati</taxon>
        <taxon>Actinomycetota</taxon>
        <taxon>Actinomycetes</taxon>
        <taxon>Mycobacteriales</taxon>
        <taxon>Nocardiaceae</taxon>
        <taxon>Nocardia</taxon>
    </lineage>
</organism>
<proteinExistence type="predicted"/>
<dbReference type="Proteomes" id="UP001601992">
    <property type="component" value="Unassembled WGS sequence"/>
</dbReference>
<evidence type="ECO:0000313" key="2">
    <source>
        <dbReference type="Proteomes" id="UP001601992"/>
    </source>
</evidence>
<dbReference type="RefSeq" id="WP_387403984.1">
    <property type="nucleotide sequence ID" value="NZ_JBIAQY010000004.1"/>
</dbReference>
<dbReference type="EMBL" id="JBIAQY010000004">
    <property type="protein sequence ID" value="MFF3569214.1"/>
    <property type="molecule type" value="Genomic_DNA"/>
</dbReference>
<evidence type="ECO:0000313" key="1">
    <source>
        <dbReference type="EMBL" id="MFF3569214.1"/>
    </source>
</evidence>
<protein>
    <recommendedName>
        <fullName evidence="3">PRL2-8</fullName>
    </recommendedName>
</protein>
<sequence length="68" mass="7512">MGRPTGRSVRHYTPLPDGGIGCHTCGTPATWWADFAHNSCPRFLTTAYCDQHGHAELCDPNTTARKIR</sequence>
<comment type="caution">
    <text evidence="1">The sequence shown here is derived from an EMBL/GenBank/DDBJ whole genome shotgun (WGS) entry which is preliminary data.</text>
</comment>
<name>A0ABW6RZ15_9NOCA</name>
<keyword evidence="2" id="KW-1185">Reference proteome</keyword>
<gene>
    <name evidence="1" type="ORF">ACFYXQ_15690</name>
</gene>
<reference evidence="1 2" key="1">
    <citation type="submission" date="2024-10" db="EMBL/GenBank/DDBJ databases">
        <title>The Natural Products Discovery Center: Release of the First 8490 Sequenced Strains for Exploring Actinobacteria Biosynthetic Diversity.</title>
        <authorList>
            <person name="Kalkreuter E."/>
            <person name="Kautsar S.A."/>
            <person name="Yang D."/>
            <person name="Bader C.D."/>
            <person name="Teijaro C.N."/>
            <person name="Fluegel L."/>
            <person name="Davis C.M."/>
            <person name="Simpson J.R."/>
            <person name="Lauterbach L."/>
            <person name="Steele A.D."/>
            <person name="Gui C."/>
            <person name="Meng S."/>
            <person name="Li G."/>
            <person name="Viehrig K."/>
            <person name="Ye F."/>
            <person name="Su P."/>
            <person name="Kiefer A.F."/>
            <person name="Nichols A."/>
            <person name="Cepeda A.J."/>
            <person name="Yan W."/>
            <person name="Fan B."/>
            <person name="Jiang Y."/>
            <person name="Adhikari A."/>
            <person name="Zheng C.-J."/>
            <person name="Schuster L."/>
            <person name="Cowan T.M."/>
            <person name="Smanski M.J."/>
            <person name="Chevrette M.G."/>
            <person name="De Carvalho L.P.S."/>
            <person name="Shen B."/>
        </authorList>
    </citation>
    <scope>NUCLEOTIDE SEQUENCE [LARGE SCALE GENOMIC DNA]</scope>
    <source>
        <strain evidence="1 2">NPDC002593</strain>
    </source>
</reference>
<accession>A0ABW6RZ15</accession>